<organism evidence="2 3">
    <name type="scientific">Anas platyrhynchos</name>
    <name type="common">Mallard</name>
    <name type="synonym">Anas boschas</name>
    <dbReference type="NCBI Taxonomy" id="8839"/>
    <lineage>
        <taxon>Eukaryota</taxon>
        <taxon>Metazoa</taxon>
        <taxon>Chordata</taxon>
        <taxon>Craniata</taxon>
        <taxon>Vertebrata</taxon>
        <taxon>Euteleostomi</taxon>
        <taxon>Archelosauria</taxon>
        <taxon>Archosauria</taxon>
        <taxon>Dinosauria</taxon>
        <taxon>Saurischia</taxon>
        <taxon>Theropoda</taxon>
        <taxon>Coelurosauria</taxon>
        <taxon>Aves</taxon>
        <taxon>Neognathae</taxon>
        <taxon>Galloanserae</taxon>
        <taxon>Anseriformes</taxon>
        <taxon>Anatidae</taxon>
        <taxon>Anatinae</taxon>
        <taxon>Anas</taxon>
    </lineage>
</organism>
<feature type="region of interest" description="Disordered" evidence="1">
    <location>
        <begin position="19"/>
        <end position="47"/>
    </location>
</feature>
<dbReference type="EMBL" id="KB743053">
    <property type="protein sequence ID" value="EOB01728.1"/>
    <property type="molecule type" value="Genomic_DNA"/>
</dbReference>
<reference evidence="3" key="1">
    <citation type="journal article" date="2013" name="Nat. Genet.">
        <title>The duck genome and transcriptome provide insight into an avian influenza virus reservoir species.</title>
        <authorList>
            <person name="Huang Y."/>
            <person name="Li Y."/>
            <person name="Burt D.W."/>
            <person name="Chen H."/>
            <person name="Zhang Y."/>
            <person name="Qian W."/>
            <person name="Kim H."/>
            <person name="Gan S."/>
            <person name="Zhao Y."/>
            <person name="Li J."/>
            <person name="Yi K."/>
            <person name="Feng H."/>
            <person name="Zhu P."/>
            <person name="Li B."/>
            <person name="Liu Q."/>
            <person name="Fairley S."/>
            <person name="Magor K.E."/>
            <person name="Du Z."/>
            <person name="Hu X."/>
            <person name="Goodman L."/>
            <person name="Tafer H."/>
            <person name="Vignal A."/>
            <person name="Lee T."/>
            <person name="Kim K.W."/>
            <person name="Sheng Z."/>
            <person name="An Y."/>
            <person name="Searle S."/>
            <person name="Herrero J."/>
            <person name="Groenen M.A."/>
            <person name="Crooijmans R.P."/>
            <person name="Faraut T."/>
            <person name="Cai Q."/>
            <person name="Webster R.G."/>
            <person name="Aldridge J.R."/>
            <person name="Warren W.C."/>
            <person name="Bartschat S."/>
            <person name="Kehr S."/>
            <person name="Marz M."/>
            <person name="Stadler P.F."/>
            <person name="Smith J."/>
            <person name="Kraus R.H."/>
            <person name="Zhao Y."/>
            <person name="Ren L."/>
            <person name="Fei J."/>
            <person name="Morisson M."/>
            <person name="Kaiser P."/>
            <person name="Griffin D.K."/>
            <person name="Rao M."/>
            <person name="Pitel F."/>
            <person name="Wang J."/>
            <person name="Li N."/>
        </authorList>
    </citation>
    <scope>NUCLEOTIDE SEQUENCE [LARGE SCALE GENOMIC DNA]</scope>
</reference>
<feature type="compositionally biased region" description="Basic and acidic residues" evidence="1">
    <location>
        <begin position="25"/>
        <end position="36"/>
    </location>
</feature>
<keyword evidence="3" id="KW-1185">Reference proteome</keyword>
<evidence type="ECO:0000313" key="2">
    <source>
        <dbReference type="EMBL" id="EOB01728.1"/>
    </source>
</evidence>
<gene>
    <name evidence="2" type="ORF">Anapl_16587</name>
</gene>
<accession>R0LMT4</accession>
<name>R0LMT4_ANAPL</name>
<dbReference type="AlphaFoldDB" id="R0LMT4"/>
<feature type="region of interest" description="Disordered" evidence="1">
    <location>
        <begin position="408"/>
        <end position="436"/>
    </location>
</feature>
<protein>
    <submittedName>
        <fullName evidence="2">Uncharacterized protein</fullName>
    </submittedName>
</protein>
<sequence length="436" mass="48791">MCLLETPFLGTLQQRTSYSADEMTEGSKHWQGERSQSRTLKGRQGVLPPGKLTAEVNSVARLVAKKQGGGLQLPALSVLDEPCCVQLRRRLLLFLSQAHLAHEYMGFSNESQSTVIHPEPRCDFCTSCSRDGYTIYANLHPDLRVPSVNRALASTAQCMSGLTLQSLSASKNQDWRFGAILSPCTNCKMRSSWDPILKLIRHSTNSYLNSQYRTRCSSDCSFWHTQRQQSQSVVSVVHLVCSRCEQHRRYLLVLCPCLAYPWDPAFLQQTSREGSLGGDRPGTNLQYTNSPGTHCIDHYFCLPWQRSKGTLCLSRTSRRGCRILNSILQQTGHLLPWPSTLQLSFRKHQASEIPTFIQVDVLEEMVICKASTHWDLTPRCKAATWFGECPVLKLMGISPTETCLASESNDEDSMFLQEAGENQAPCSPPESSPSPV</sequence>
<evidence type="ECO:0000256" key="1">
    <source>
        <dbReference type="SAM" id="MobiDB-lite"/>
    </source>
</evidence>
<dbReference type="Proteomes" id="UP000296049">
    <property type="component" value="Unassembled WGS sequence"/>
</dbReference>
<evidence type="ECO:0000313" key="3">
    <source>
        <dbReference type="Proteomes" id="UP000296049"/>
    </source>
</evidence>
<feature type="compositionally biased region" description="Pro residues" evidence="1">
    <location>
        <begin position="426"/>
        <end position="436"/>
    </location>
</feature>
<proteinExistence type="predicted"/>